<evidence type="ECO:0000256" key="4">
    <source>
        <dbReference type="SAM" id="MobiDB-lite"/>
    </source>
</evidence>
<feature type="domain" description="HTH araC/xylS-type" evidence="5">
    <location>
        <begin position="218"/>
        <end position="316"/>
    </location>
</feature>
<evidence type="ECO:0000256" key="2">
    <source>
        <dbReference type="ARBA" id="ARBA00023125"/>
    </source>
</evidence>
<evidence type="ECO:0000256" key="3">
    <source>
        <dbReference type="ARBA" id="ARBA00023163"/>
    </source>
</evidence>
<evidence type="ECO:0000259" key="5">
    <source>
        <dbReference type="PROSITE" id="PS01124"/>
    </source>
</evidence>
<dbReference type="PROSITE" id="PS00041">
    <property type="entry name" value="HTH_ARAC_FAMILY_1"/>
    <property type="match status" value="1"/>
</dbReference>
<evidence type="ECO:0000256" key="1">
    <source>
        <dbReference type="ARBA" id="ARBA00023015"/>
    </source>
</evidence>
<dbReference type="EMBL" id="PPTS01000011">
    <property type="protein sequence ID" value="RDB61871.1"/>
    <property type="molecule type" value="Genomic_DNA"/>
</dbReference>
<dbReference type="RefSeq" id="WP_041239181.1">
    <property type="nucleotide sequence ID" value="NZ_CABMMS010000011.1"/>
</dbReference>
<dbReference type="InterPro" id="IPR018060">
    <property type="entry name" value="HTH_AraC"/>
</dbReference>
<dbReference type="GO" id="GO:0003700">
    <property type="term" value="F:DNA-binding transcription factor activity"/>
    <property type="evidence" value="ECO:0007669"/>
    <property type="project" value="InterPro"/>
</dbReference>
<dbReference type="PANTHER" id="PTHR47893:SF1">
    <property type="entry name" value="REGULATORY PROTEIN PCHR"/>
    <property type="match status" value="1"/>
</dbReference>
<keyword evidence="2" id="KW-0238">DNA-binding</keyword>
<dbReference type="Gene3D" id="1.10.10.60">
    <property type="entry name" value="Homeodomain-like"/>
    <property type="match status" value="2"/>
</dbReference>
<dbReference type="AlphaFoldDB" id="A0A369LQP5"/>
<dbReference type="InterPro" id="IPR009057">
    <property type="entry name" value="Homeodomain-like_sf"/>
</dbReference>
<dbReference type="GO" id="GO:0043565">
    <property type="term" value="F:sequence-specific DNA binding"/>
    <property type="evidence" value="ECO:0007669"/>
    <property type="project" value="InterPro"/>
</dbReference>
<name>A0A369LQP5_9ACTN</name>
<feature type="region of interest" description="Disordered" evidence="4">
    <location>
        <begin position="312"/>
        <end position="331"/>
    </location>
</feature>
<dbReference type="PROSITE" id="PS01124">
    <property type="entry name" value="HTH_ARAC_FAMILY_2"/>
    <property type="match status" value="1"/>
</dbReference>
<keyword evidence="1" id="KW-0805">Transcription regulation</keyword>
<dbReference type="Pfam" id="PF12833">
    <property type="entry name" value="HTH_18"/>
    <property type="match status" value="1"/>
</dbReference>
<evidence type="ECO:0000313" key="6">
    <source>
        <dbReference type="EMBL" id="RDB61871.1"/>
    </source>
</evidence>
<organism evidence="6 7">
    <name type="scientific">Gordonibacter pamelaeae</name>
    <dbReference type="NCBI Taxonomy" id="471189"/>
    <lineage>
        <taxon>Bacteria</taxon>
        <taxon>Bacillati</taxon>
        <taxon>Actinomycetota</taxon>
        <taxon>Coriobacteriia</taxon>
        <taxon>Eggerthellales</taxon>
        <taxon>Eggerthellaceae</taxon>
        <taxon>Gordonibacter</taxon>
    </lineage>
</organism>
<reference evidence="6 7" key="1">
    <citation type="journal article" date="2018" name="Elife">
        <title>Discovery and characterization of a prevalent human gut bacterial enzyme sufficient for the inactivation of a family of plant toxins.</title>
        <authorList>
            <person name="Koppel N."/>
            <person name="Bisanz J.E."/>
            <person name="Pandelia M.E."/>
            <person name="Turnbaugh P.J."/>
            <person name="Balskus E.P."/>
        </authorList>
    </citation>
    <scope>NUCLEOTIDE SEQUENCE [LARGE SCALE GENOMIC DNA]</scope>
    <source>
        <strain evidence="6 7">3C</strain>
    </source>
</reference>
<proteinExistence type="predicted"/>
<dbReference type="Proteomes" id="UP000254000">
    <property type="component" value="Unassembled WGS sequence"/>
</dbReference>
<gene>
    <name evidence="6" type="ORF">C1877_14235</name>
</gene>
<dbReference type="SMART" id="SM00342">
    <property type="entry name" value="HTH_ARAC"/>
    <property type="match status" value="1"/>
</dbReference>
<dbReference type="SUPFAM" id="SSF46689">
    <property type="entry name" value="Homeodomain-like"/>
    <property type="match status" value="2"/>
</dbReference>
<dbReference type="OrthoDB" id="3194870at2"/>
<feature type="compositionally biased region" description="Basic and acidic residues" evidence="4">
    <location>
        <begin position="312"/>
        <end position="324"/>
    </location>
</feature>
<accession>A0A369LQP5</accession>
<dbReference type="PANTHER" id="PTHR47893">
    <property type="entry name" value="REGULATORY PROTEIN PCHR"/>
    <property type="match status" value="1"/>
</dbReference>
<protein>
    <submittedName>
        <fullName evidence="6">AraC family transcriptional regulator</fullName>
    </submittedName>
</protein>
<sequence length="331" mass="36791">MTVLDILAKRNADKLRAVEADGASVRYHLRMRDGVVGIIDAFELFDGVSLMFNSIPRGTAEWDDREPCELQIDWCRRGRFELDAANGRAIRLNEGELAFHDERVLKRVMAFPSPLYTGLTLRIDRSVGAASLERALHGRTVDLDGLARRLTGEDGCTVCDPDPSMRALLGSFWDVDERAPLARLRLKALELVALVDATPSFAPHAESYQRRSTIESLERSMRLLESDLESAVTLRDAANAADMSVSSFKERFVRAFGISPMAYRRQCRLECAARLLETTGESVARIALSVGYRNPSKFSAAFASAFSHSPSEHRALHRDGERGHGRINPTA</sequence>
<keyword evidence="7" id="KW-1185">Reference proteome</keyword>
<dbReference type="InterPro" id="IPR018062">
    <property type="entry name" value="HTH_AraC-typ_CS"/>
</dbReference>
<evidence type="ECO:0000313" key="7">
    <source>
        <dbReference type="Proteomes" id="UP000254000"/>
    </source>
</evidence>
<dbReference type="GeneID" id="78360852"/>
<comment type="caution">
    <text evidence="6">The sequence shown here is derived from an EMBL/GenBank/DDBJ whole genome shotgun (WGS) entry which is preliminary data.</text>
</comment>
<keyword evidence="3" id="KW-0804">Transcription</keyword>
<dbReference type="InterPro" id="IPR053142">
    <property type="entry name" value="PchR_regulatory_protein"/>
</dbReference>